<reference evidence="1" key="3">
    <citation type="submission" date="2025-09" db="UniProtKB">
        <authorList>
            <consortium name="Ensembl"/>
        </authorList>
    </citation>
    <scope>IDENTIFICATION</scope>
</reference>
<evidence type="ECO:0008006" key="3">
    <source>
        <dbReference type="Google" id="ProtNLM"/>
    </source>
</evidence>
<dbReference type="Pfam" id="PF06046">
    <property type="entry name" value="Sec6"/>
    <property type="match status" value="1"/>
</dbReference>
<reference evidence="1 2" key="1">
    <citation type="journal article" date="2011" name="Genome Biol. Evol.">
        <title>Integration of the genetic map and genome assembly of fugu facilitates insights into distinct features of genome evolution in teleosts and mammals.</title>
        <authorList>
            <person name="Kai W."/>
            <person name="Kikuchi K."/>
            <person name="Tohari S."/>
            <person name="Chew A.K."/>
            <person name="Tay A."/>
            <person name="Fujiwara A."/>
            <person name="Hosoya S."/>
            <person name="Suetake H."/>
            <person name="Naruse K."/>
            <person name="Brenner S."/>
            <person name="Suzuki Y."/>
            <person name="Venkatesh B."/>
        </authorList>
    </citation>
    <scope>NUCLEOTIDE SEQUENCE [LARGE SCALE GENOMIC DNA]</scope>
</reference>
<dbReference type="GO" id="GO:0006887">
    <property type="term" value="P:exocytosis"/>
    <property type="evidence" value="ECO:0007669"/>
    <property type="project" value="InterPro"/>
</dbReference>
<dbReference type="GO" id="GO:0000145">
    <property type="term" value="C:exocyst"/>
    <property type="evidence" value="ECO:0007669"/>
    <property type="project" value="InterPro"/>
</dbReference>
<dbReference type="PANTHER" id="PTHR21292">
    <property type="entry name" value="EXOCYST COMPLEX COMPONENT SEC6-RELATED"/>
    <property type="match status" value="1"/>
</dbReference>
<dbReference type="PANTHER" id="PTHR21292:SF4">
    <property type="entry name" value="TUMOR NECROSIS FACTOR ALPHA-INDUCED PROTEIN 2"/>
    <property type="match status" value="1"/>
</dbReference>
<dbReference type="InterPro" id="IPR010326">
    <property type="entry name" value="EXOC3/Sec6"/>
</dbReference>
<dbReference type="Proteomes" id="UP000005226">
    <property type="component" value="Chromosome 16"/>
</dbReference>
<dbReference type="Ensembl" id="ENSTRUT00000006176.3">
    <property type="protein sequence ID" value="ENSTRUP00000006138.3"/>
    <property type="gene ID" value="ENSTRUG00000002634.3"/>
</dbReference>
<dbReference type="GO" id="GO:0051601">
    <property type="term" value="P:exocyst localization"/>
    <property type="evidence" value="ECO:0007669"/>
    <property type="project" value="TreeGrafter"/>
</dbReference>
<organism evidence="1 2">
    <name type="scientific">Takifugu rubripes</name>
    <name type="common">Japanese pufferfish</name>
    <name type="synonym">Fugu rubripes</name>
    <dbReference type="NCBI Taxonomy" id="31033"/>
    <lineage>
        <taxon>Eukaryota</taxon>
        <taxon>Metazoa</taxon>
        <taxon>Chordata</taxon>
        <taxon>Craniata</taxon>
        <taxon>Vertebrata</taxon>
        <taxon>Euteleostomi</taxon>
        <taxon>Actinopterygii</taxon>
        <taxon>Neopterygii</taxon>
        <taxon>Teleostei</taxon>
        <taxon>Neoteleostei</taxon>
        <taxon>Acanthomorphata</taxon>
        <taxon>Eupercaria</taxon>
        <taxon>Tetraodontiformes</taxon>
        <taxon>Tetradontoidea</taxon>
        <taxon>Tetraodontidae</taxon>
        <taxon>Takifugu</taxon>
    </lineage>
</organism>
<dbReference type="eggNOG" id="KOG2286">
    <property type="taxonomic scope" value="Eukaryota"/>
</dbReference>
<name>H2S167_TAKRU</name>
<dbReference type="GO" id="GO:0000149">
    <property type="term" value="F:SNARE binding"/>
    <property type="evidence" value="ECO:0007669"/>
    <property type="project" value="TreeGrafter"/>
</dbReference>
<evidence type="ECO:0000313" key="2">
    <source>
        <dbReference type="Proteomes" id="UP000005226"/>
    </source>
</evidence>
<reference evidence="1" key="2">
    <citation type="submission" date="2025-08" db="UniProtKB">
        <authorList>
            <consortium name="Ensembl"/>
        </authorList>
    </citation>
    <scope>IDENTIFICATION</scope>
</reference>
<accession>H2S167</accession>
<dbReference type="OMA" id="SIDARWL"/>
<sequence length="423" mass="49280">KMKMWKNFRRENLKQTGENQKNIQSEPVRVDHKEVPQQQDQLAEVSKKLIMREEQLFTQDFCSEEEEDQLLRDFETLRLQIWMAVHSTFSSSSLSKLDILRSAMVSIQQQEEQDQRWKECPGNRVPMWRPQRCLSTHNTLLRNMVEARLLKATEEDEGGPNRLSSHLKREVCSLGKRVKEDLLTVVRVVKDCYPPHMDILNLYARLYHCSFSARLSRLAASGPDPDDCMYLLFWTNRYYPDEILKHEDLDGRINTACLGSLLQQDKLNQLENQYLVHKQDKVKLWLNTALKKEEESWLNGAIPELIDQYYFSPLAINVIQVSTHLNCHEQDFHSSASGRDVVLLSPIDSRQRSFSQSALTMSTSPCLLLQMLFRHLWKPIWMDGSLPVVDSVLDCLNQELTDLTDLQPACRQVRLLFTGLFIT</sequence>
<dbReference type="AlphaFoldDB" id="H2S167"/>
<protein>
    <recommendedName>
        <fullName evidence="3">Tumor necrosis factor, alpha-induced protein 2b</fullName>
    </recommendedName>
</protein>
<dbReference type="HOGENOM" id="CLU_016260_4_1_1"/>
<dbReference type="InParanoid" id="H2S167"/>
<proteinExistence type="predicted"/>
<evidence type="ECO:0000313" key="1">
    <source>
        <dbReference type="Ensembl" id="ENSTRUP00000006138.3"/>
    </source>
</evidence>
<dbReference type="GeneTree" id="ENSGT01030000234613"/>
<keyword evidence="2" id="KW-1185">Reference proteome</keyword>
<dbReference type="STRING" id="31033.ENSTRUP00000006138"/>